<dbReference type="Gene3D" id="2.60.120.260">
    <property type="entry name" value="Galactose-binding domain-like"/>
    <property type="match status" value="1"/>
</dbReference>
<feature type="compositionally biased region" description="Polar residues" evidence="2">
    <location>
        <begin position="607"/>
        <end position="622"/>
    </location>
</feature>
<dbReference type="GeneID" id="6007284"/>
<dbReference type="PANTHER" id="PTHR15526:SF5">
    <property type="entry name" value="MUSKELIN"/>
    <property type="match status" value="1"/>
</dbReference>
<evidence type="ECO:0000313" key="5">
    <source>
        <dbReference type="Proteomes" id="UP000001861"/>
    </source>
</evidence>
<dbReference type="eggNOG" id="KOG2437">
    <property type="taxonomic scope" value="Eukaryota"/>
</dbReference>
<feature type="compositionally biased region" description="Basic and acidic residues" evidence="2">
    <location>
        <begin position="780"/>
        <end position="798"/>
    </location>
</feature>
<proteinExistence type="predicted"/>
<dbReference type="OMA" id="NKQDYKH"/>
<dbReference type="RefSeq" id="XP_001830836.2">
    <property type="nucleotide sequence ID" value="XM_001830784.2"/>
</dbReference>
<dbReference type="STRING" id="240176.A8N7N0"/>
<accession>A8N7N0</accession>
<feature type="compositionally biased region" description="Polar residues" evidence="2">
    <location>
        <begin position="647"/>
        <end position="656"/>
    </location>
</feature>
<dbReference type="Pfam" id="PF24681">
    <property type="entry name" value="Kelch_KLHDC2_KLHL20_DRC7"/>
    <property type="match status" value="2"/>
</dbReference>
<dbReference type="Gene3D" id="2.120.10.80">
    <property type="entry name" value="Kelch-type beta propeller"/>
    <property type="match status" value="2"/>
</dbReference>
<evidence type="ECO:0000256" key="2">
    <source>
        <dbReference type="SAM" id="MobiDB-lite"/>
    </source>
</evidence>
<evidence type="ECO:0000256" key="1">
    <source>
        <dbReference type="ARBA" id="ARBA00022737"/>
    </source>
</evidence>
<dbReference type="SUPFAM" id="SSF117281">
    <property type="entry name" value="Kelch motif"/>
    <property type="match status" value="2"/>
</dbReference>
<dbReference type="OrthoDB" id="10052615at2759"/>
<dbReference type="InterPro" id="IPR052456">
    <property type="entry name" value="CTLH_complex_component"/>
</dbReference>
<keyword evidence="5" id="KW-1185">Reference proteome</keyword>
<dbReference type="VEuPathDB" id="FungiDB:CC1G_02287"/>
<dbReference type="InterPro" id="IPR010565">
    <property type="entry name" value="Muskelin_N"/>
</dbReference>
<gene>
    <name evidence="4" type="ORF">CC1G_02287</name>
</gene>
<comment type="caution">
    <text evidence="4">The sequence shown here is derived from an EMBL/GenBank/DDBJ whole genome shotgun (WGS) entry which is preliminary data.</text>
</comment>
<dbReference type="FunCoup" id="A8N7N0">
    <property type="interactions" value="469"/>
</dbReference>
<keyword evidence="1" id="KW-0677">Repeat</keyword>
<feature type="compositionally biased region" description="Gly residues" evidence="2">
    <location>
        <begin position="593"/>
        <end position="605"/>
    </location>
</feature>
<evidence type="ECO:0000259" key="3">
    <source>
        <dbReference type="Pfam" id="PF06588"/>
    </source>
</evidence>
<feature type="region of interest" description="Disordered" evidence="2">
    <location>
        <begin position="574"/>
        <end position="656"/>
    </location>
</feature>
<sequence>MKEFKIYIGMTEDNMVQVFHGGLKNNADPETFEIKHINAAGIPVPTRYVKIEPIAAHGQSFHISIWYVGMSGHNDPAYIEHHREKIVMRHILKHLRQRRLLTPFKSISDRSGLYLEHPLISKLHEKIVLQGDWSAAEQLLHSLSDAGLFTSYLHSCQPQAIWTRITGTDADGDIPSPRGGHAMCMDPDNQIVYLFGGWDGEKSLDDFWAYHVKEDRWKLLSPSTSKEHNAPGPRSCHKMVFDSRTGSIYLLGRLDDTDVKIPRPAGNAGPSNPPGAGGSTPGVPLTSTPMIAQQSPLRQQITPPESQNATPVVTPTKTYCSEFYRYQTRGLDAGKWVFLSFDTASSGGPPLVFDHQMVIDSETQILYVFGGRVVDGDWETSKFSGLYSYNIRMSKWKLLQAADLSGQPPNTIPPRFGHSMVLEPKSKQLYIFGGQREQRYLADMYVYDINTGVSTELFSNFTTSGGPDPCFTQRAVIDPLLKEIYVFCGLTRSTASSPAQPASLKTHPSNWVYRYDPKPGKWSQIARHPESVANGGEVPLPRFAHQVVYCPGERTVFLHGGNAGGLVGVGNASASSGNGAGRSGDGTRTGSPATGGGGSGVGTGTGMPNSNLNPDGAPTTTGDAPGISQSPVPPVPASSSAEPVSANDRNQLTGISTKEKRLDDFWKMELRRPQVSEVIRRAKFHIRRQQFREMCEETTPVRALQFLQTQVSHVVDHKNPDESETFRGLLTYLLAPSMQSARPPVLPVSASMVSGKKSRSGSQVPREGGSGEVGSSVGRGETERENGVGTERRRRESEESAVWTNVLPEDEYSDAHEDAIAEDDEEPSYPHHRSSSATSTSYPNRLATHNSRGTADMLRGIVDPLEFAPYTNGHGLSAAGGTSSHLHDQSEVGSTTLKPVSLTSERYHQRTEVFSSILEFVAEEDKEPEGDLLHLVVGREPMF</sequence>
<evidence type="ECO:0000313" key="4">
    <source>
        <dbReference type="EMBL" id="EAU90900.2"/>
    </source>
</evidence>
<dbReference type="InterPro" id="IPR015915">
    <property type="entry name" value="Kelch-typ_b-propeller"/>
</dbReference>
<feature type="domain" description="Muskelin N-terminal" evidence="3">
    <location>
        <begin position="1"/>
        <end position="118"/>
    </location>
</feature>
<dbReference type="InParanoid" id="A8N7N0"/>
<dbReference type="EMBL" id="AACS02000003">
    <property type="protein sequence ID" value="EAU90900.2"/>
    <property type="molecule type" value="Genomic_DNA"/>
</dbReference>
<feature type="compositionally biased region" description="Low complexity" evidence="2">
    <location>
        <begin position="637"/>
        <end position="646"/>
    </location>
</feature>
<feature type="region of interest" description="Disordered" evidence="2">
    <location>
        <begin position="747"/>
        <end position="850"/>
    </location>
</feature>
<dbReference type="Proteomes" id="UP000001861">
    <property type="component" value="Unassembled WGS sequence"/>
</dbReference>
<feature type="region of interest" description="Disordered" evidence="2">
    <location>
        <begin position="260"/>
        <end position="288"/>
    </location>
</feature>
<dbReference type="PANTHER" id="PTHR15526">
    <property type="entry name" value="MUSKELIN"/>
    <property type="match status" value="1"/>
</dbReference>
<reference evidence="4 5" key="1">
    <citation type="journal article" date="2010" name="Proc. Natl. Acad. Sci. U.S.A.">
        <title>Insights into evolution of multicellular fungi from the assembled chromosomes of the mushroom Coprinopsis cinerea (Coprinus cinereus).</title>
        <authorList>
            <person name="Stajich J.E."/>
            <person name="Wilke S.K."/>
            <person name="Ahren D."/>
            <person name="Au C.H."/>
            <person name="Birren B.W."/>
            <person name="Borodovsky M."/>
            <person name="Burns C."/>
            <person name="Canback B."/>
            <person name="Casselton L.A."/>
            <person name="Cheng C.K."/>
            <person name="Deng J."/>
            <person name="Dietrich F.S."/>
            <person name="Fargo D.C."/>
            <person name="Farman M.L."/>
            <person name="Gathman A.C."/>
            <person name="Goldberg J."/>
            <person name="Guigo R."/>
            <person name="Hoegger P.J."/>
            <person name="Hooker J.B."/>
            <person name="Huggins A."/>
            <person name="James T.Y."/>
            <person name="Kamada T."/>
            <person name="Kilaru S."/>
            <person name="Kodira C."/>
            <person name="Kues U."/>
            <person name="Kupfer D."/>
            <person name="Kwan H.S."/>
            <person name="Lomsadze A."/>
            <person name="Li W."/>
            <person name="Lilly W.W."/>
            <person name="Ma L.J."/>
            <person name="Mackey A.J."/>
            <person name="Manning G."/>
            <person name="Martin F."/>
            <person name="Muraguchi H."/>
            <person name="Natvig D.O."/>
            <person name="Palmerini H."/>
            <person name="Ramesh M.A."/>
            <person name="Rehmeyer C.J."/>
            <person name="Roe B.A."/>
            <person name="Shenoy N."/>
            <person name="Stanke M."/>
            <person name="Ter-Hovhannisyan V."/>
            <person name="Tunlid A."/>
            <person name="Velagapudi R."/>
            <person name="Vision T.J."/>
            <person name="Zeng Q."/>
            <person name="Zolan M.E."/>
            <person name="Pukkila P.J."/>
        </authorList>
    </citation>
    <scope>NUCLEOTIDE SEQUENCE [LARGE SCALE GENOMIC DNA]</scope>
    <source>
        <strain evidence="5">Okayama-7 / 130 / ATCC MYA-4618 / FGSC 9003</strain>
    </source>
</reference>
<organism evidence="4 5">
    <name type="scientific">Coprinopsis cinerea (strain Okayama-7 / 130 / ATCC MYA-4618 / FGSC 9003)</name>
    <name type="common">Inky cap fungus</name>
    <name type="synonym">Hormographiella aspergillata</name>
    <dbReference type="NCBI Taxonomy" id="240176"/>
    <lineage>
        <taxon>Eukaryota</taxon>
        <taxon>Fungi</taxon>
        <taxon>Dikarya</taxon>
        <taxon>Basidiomycota</taxon>
        <taxon>Agaricomycotina</taxon>
        <taxon>Agaricomycetes</taxon>
        <taxon>Agaricomycetidae</taxon>
        <taxon>Agaricales</taxon>
        <taxon>Agaricineae</taxon>
        <taxon>Psathyrellaceae</taxon>
        <taxon>Coprinopsis</taxon>
    </lineage>
</organism>
<dbReference type="KEGG" id="cci:CC1G_02287"/>
<dbReference type="Pfam" id="PF06588">
    <property type="entry name" value="Muskelin_N"/>
    <property type="match status" value="1"/>
</dbReference>
<feature type="compositionally biased region" description="Polar residues" evidence="2">
    <location>
        <begin position="835"/>
        <end position="850"/>
    </location>
</feature>
<dbReference type="HOGENOM" id="CLU_004210_0_0_1"/>
<name>A8N7N0_COPC7</name>
<dbReference type="GO" id="GO:0005737">
    <property type="term" value="C:cytoplasm"/>
    <property type="evidence" value="ECO:0007669"/>
    <property type="project" value="TreeGrafter"/>
</dbReference>
<protein>
    <submittedName>
        <fullName evidence="4">Mei4-dependent protein 6</fullName>
    </submittedName>
</protein>
<dbReference type="AlphaFoldDB" id="A8N7N0"/>